<evidence type="ECO:0000313" key="3">
    <source>
        <dbReference type="Proteomes" id="UP000642125"/>
    </source>
</evidence>
<dbReference type="SUPFAM" id="SSF50985">
    <property type="entry name" value="RCC1/BLIP-II"/>
    <property type="match status" value="2"/>
</dbReference>
<comment type="caution">
    <text evidence="2">The sequence shown here is derived from an EMBL/GenBank/DDBJ whole genome shotgun (WGS) entry which is preliminary data.</text>
</comment>
<reference evidence="2" key="1">
    <citation type="submission" date="2021-01" db="EMBL/GenBank/DDBJ databases">
        <title>Whole genome shotgun sequence of Cellulomonas pakistanensis NBRC 110800.</title>
        <authorList>
            <person name="Komaki H."/>
            <person name="Tamura T."/>
        </authorList>
    </citation>
    <scope>NUCLEOTIDE SEQUENCE</scope>
    <source>
        <strain evidence="2">NBRC 110800</strain>
    </source>
</reference>
<feature type="chain" id="PRO_5037571535" description="Chromosome condensation regulator RCC1" evidence="1">
    <location>
        <begin position="31"/>
        <end position="579"/>
    </location>
</feature>
<dbReference type="RefSeq" id="WP_203668602.1">
    <property type="nucleotide sequence ID" value="NZ_BONO01000013.1"/>
</dbReference>
<protein>
    <recommendedName>
        <fullName evidence="4">Chromosome condensation regulator RCC1</fullName>
    </recommendedName>
</protein>
<evidence type="ECO:0008006" key="4">
    <source>
        <dbReference type="Google" id="ProtNLM"/>
    </source>
</evidence>
<dbReference type="Gene3D" id="2.130.10.30">
    <property type="entry name" value="Regulator of chromosome condensation 1/beta-lactamase-inhibitor protein II"/>
    <property type="match status" value="2"/>
</dbReference>
<dbReference type="InterPro" id="IPR051553">
    <property type="entry name" value="Ran_GTPase-activating"/>
</dbReference>
<sequence>MTTAPRARTRAAAVGVLAAAGLVLGTGVTAADYTDRTHAVAELTTETWAAVQPELVWTSSTSAFIAEGVVYLGGFRGNGASGTGVATVAASLPPTRVDLPVPVVKVVGGTDNFDHGAAASTTWFAALGTDGVVYQWGSNYAGSISGTGNRPRAVTTYSPSGGTTATHPLPPIVDLTSSENQIYALDADGVMYVWGYAGENLPNPVGGSTARTVPMPATITVDVATGTSNVGVVSGGEIQPGSSNGARQVAWHRVYGGQNSSFGVTREGLVYVWGFDAHAGVATEQNTVNQRAPRDARGVNALLFETFPETYHAADGRTLQAGDPAYWTTYDAIYQDMKGREVCTGDYDVTRAYDGSGCPVRQLNNGARTFRVLLANHRMYTWAASTGNYGWPSLGRYVASTAASAGGYVPRPIETSQGGPTLSVHHFSAGTGAVQVVTTDGQVYGWGANNWCQAIGTHSTNGYADPDRNGGNCHQQGSTATTGLRPAGAVWYPTRVHGVPDDAVVTDLGGTACTTWMTDEEGTMYAFGGSTVVGSDYRNCVVNTGHGFRVYDFNDATLESPFGSAVNQQGVATRVVFGS</sequence>
<evidence type="ECO:0000313" key="2">
    <source>
        <dbReference type="EMBL" id="GIG36580.1"/>
    </source>
</evidence>
<name>A0A919U6T3_9CELL</name>
<organism evidence="2 3">
    <name type="scientific">Cellulomonas pakistanensis</name>
    <dbReference type="NCBI Taxonomy" id="992287"/>
    <lineage>
        <taxon>Bacteria</taxon>
        <taxon>Bacillati</taxon>
        <taxon>Actinomycetota</taxon>
        <taxon>Actinomycetes</taxon>
        <taxon>Micrococcales</taxon>
        <taxon>Cellulomonadaceae</taxon>
        <taxon>Cellulomonas</taxon>
    </lineage>
</organism>
<proteinExistence type="predicted"/>
<feature type="signal peptide" evidence="1">
    <location>
        <begin position="1"/>
        <end position="30"/>
    </location>
</feature>
<dbReference type="EMBL" id="BONO01000013">
    <property type="protein sequence ID" value="GIG36580.1"/>
    <property type="molecule type" value="Genomic_DNA"/>
</dbReference>
<dbReference type="PANTHER" id="PTHR45982">
    <property type="entry name" value="REGULATOR OF CHROMOSOME CONDENSATION"/>
    <property type="match status" value="1"/>
</dbReference>
<gene>
    <name evidence="2" type="ORF">Cpa01nite_19610</name>
</gene>
<dbReference type="PANTHER" id="PTHR45982:SF1">
    <property type="entry name" value="REGULATOR OF CHROMOSOME CONDENSATION"/>
    <property type="match status" value="1"/>
</dbReference>
<keyword evidence="1" id="KW-0732">Signal</keyword>
<dbReference type="Proteomes" id="UP000642125">
    <property type="component" value="Unassembled WGS sequence"/>
</dbReference>
<keyword evidence="3" id="KW-1185">Reference proteome</keyword>
<evidence type="ECO:0000256" key="1">
    <source>
        <dbReference type="SAM" id="SignalP"/>
    </source>
</evidence>
<accession>A0A919U6T3</accession>
<dbReference type="AlphaFoldDB" id="A0A919U6T3"/>
<dbReference type="InterPro" id="IPR009091">
    <property type="entry name" value="RCC1/BLIP-II"/>
</dbReference>